<name>A0A061DIB9_THECC</name>
<keyword evidence="2" id="KW-1185">Reference proteome</keyword>
<dbReference type="EMBL" id="CM001879">
    <property type="protein sequence ID" value="EOX92304.1"/>
    <property type="molecule type" value="Genomic_DNA"/>
</dbReference>
<dbReference type="AlphaFoldDB" id="A0A061DIB9"/>
<proteinExistence type="predicted"/>
<dbReference type="Proteomes" id="UP000026915">
    <property type="component" value="Chromosome 1"/>
</dbReference>
<dbReference type="Gene3D" id="3.40.50.2000">
    <property type="entry name" value="Glycogen Phosphorylase B"/>
    <property type="match status" value="1"/>
</dbReference>
<dbReference type="Gramene" id="EOX92304">
    <property type="protein sequence ID" value="EOX92304"/>
    <property type="gene ID" value="TCM_001269"/>
</dbReference>
<evidence type="ECO:0000313" key="2">
    <source>
        <dbReference type="Proteomes" id="UP000026915"/>
    </source>
</evidence>
<dbReference type="HOGENOM" id="CLU_1290993_0_0_1"/>
<gene>
    <name evidence="1" type="ORF">TCM_001269</name>
</gene>
<dbReference type="eggNOG" id="KOG1192">
    <property type="taxonomic scope" value="Eukaryota"/>
</dbReference>
<evidence type="ECO:0000313" key="1">
    <source>
        <dbReference type="EMBL" id="EOX92304.1"/>
    </source>
</evidence>
<protein>
    <submittedName>
        <fullName evidence="1">Uncharacterized protein</fullName>
    </submittedName>
</protein>
<accession>A0A061DIB9</accession>
<reference evidence="1 2" key="1">
    <citation type="journal article" date="2013" name="Genome Biol.">
        <title>The genome sequence of the most widely cultivated cacao type and its use to identify candidate genes regulating pod color.</title>
        <authorList>
            <person name="Motamayor J.C."/>
            <person name="Mockaitis K."/>
            <person name="Schmutz J."/>
            <person name="Haiminen N."/>
            <person name="Iii D.L."/>
            <person name="Cornejo O."/>
            <person name="Findley S.D."/>
            <person name="Zheng P."/>
            <person name="Utro F."/>
            <person name="Royaert S."/>
            <person name="Saski C."/>
            <person name="Jenkins J."/>
            <person name="Podicheti R."/>
            <person name="Zhao M."/>
            <person name="Scheffler B.E."/>
            <person name="Stack J.C."/>
            <person name="Feltus F.A."/>
            <person name="Mustiga G.M."/>
            <person name="Amores F."/>
            <person name="Phillips W."/>
            <person name="Marelli J.P."/>
            <person name="May G.D."/>
            <person name="Shapiro H."/>
            <person name="Ma J."/>
            <person name="Bustamante C.D."/>
            <person name="Schnell R.J."/>
            <person name="Main D."/>
            <person name="Gilbert D."/>
            <person name="Parida L."/>
            <person name="Kuhn D.N."/>
        </authorList>
    </citation>
    <scope>NUCLEOTIDE SEQUENCE [LARGE SCALE GENOMIC DNA]</scope>
    <source>
        <strain evidence="2">cv. Matina 1-6</strain>
    </source>
</reference>
<organism evidence="1 2">
    <name type="scientific">Theobroma cacao</name>
    <name type="common">Cacao</name>
    <name type="synonym">Cocoa</name>
    <dbReference type="NCBI Taxonomy" id="3641"/>
    <lineage>
        <taxon>Eukaryota</taxon>
        <taxon>Viridiplantae</taxon>
        <taxon>Streptophyta</taxon>
        <taxon>Embryophyta</taxon>
        <taxon>Tracheophyta</taxon>
        <taxon>Spermatophyta</taxon>
        <taxon>Magnoliopsida</taxon>
        <taxon>eudicotyledons</taxon>
        <taxon>Gunneridae</taxon>
        <taxon>Pentapetalae</taxon>
        <taxon>rosids</taxon>
        <taxon>malvids</taxon>
        <taxon>Malvales</taxon>
        <taxon>Malvaceae</taxon>
        <taxon>Byttnerioideae</taxon>
        <taxon>Theobroma</taxon>
    </lineage>
</organism>
<sequence length="214" mass="24043">MNKTFPLQGLTYASFSDGFDHCFQLSDDVHNYMEIKRCGSQTLKEFLAESINQGTKFTCIIHCTLVPWVAVVARVSYPSLAPLEPTCQSPNSLDMPFQAYKEHIGILEQETNPRALLRKSRGKWNGLDSKPESSVICVSFGSPSVSARLLLSDGYDQGINQSINDVNHYIVEIKRCGFNTLREFIAQSINQGTRTVCLHFYCTLPHWVSSKSLI</sequence>
<dbReference type="SUPFAM" id="SSF53756">
    <property type="entry name" value="UDP-Glycosyltransferase/glycogen phosphorylase"/>
    <property type="match status" value="1"/>
</dbReference>
<dbReference type="InParanoid" id="A0A061DIB9"/>